<dbReference type="InterPro" id="IPR036034">
    <property type="entry name" value="PDZ_sf"/>
</dbReference>
<keyword evidence="2" id="KW-0472">Membrane</keyword>
<feature type="transmembrane region" description="Helical" evidence="2">
    <location>
        <begin position="279"/>
        <end position="301"/>
    </location>
</feature>
<reference evidence="4" key="1">
    <citation type="submission" date="2021-01" db="EMBL/GenBank/DDBJ databases">
        <authorList>
            <person name="Corre E."/>
            <person name="Pelletier E."/>
            <person name="Niang G."/>
            <person name="Scheremetjew M."/>
            <person name="Finn R."/>
            <person name="Kale V."/>
            <person name="Holt S."/>
            <person name="Cochrane G."/>
            <person name="Meng A."/>
            <person name="Brown T."/>
            <person name="Cohen L."/>
        </authorList>
    </citation>
    <scope>NUCLEOTIDE SEQUENCE</scope>
    <source>
        <strain evidence="4">CCMP 2712</strain>
    </source>
</reference>
<keyword evidence="1" id="KW-0175">Coiled coil</keyword>
<feature type="transmembrane region" description="Helical" evidence="2">
    <location>
        <begin position="307"/>
        <end position="325"/>
    </location>
</feature>
<dbReference type="InterPro" id="IPR021134">
    <property type="entry name" value="Bestrophin-like"/>
</dbReference>
<evidence type="ECO:0000259" key="3">
    <source>
        <dbReference type="PROSITE" id="PS50106"/>
    </source>
</evidence>
<feature type="transmembrane region" description="Helical" evidence="2">
    <location>
        <begin position="30"/>
        <end position="51"/>
    </location>
</feature>
<protein>
    <recommendedName>
        <fullName evidence="3">PDZ domain-containing protein</fullName>
    </recommendedName>
</protein>
<accession>A0A7S4PPW9</accession>
<name>A0A7S4PPW9_GUITH</name>
<dbReference type="Gene3D" id="2.30.42.10">
    <property type="match status" value="1"/>
</dbReference>
<dbReference type="GO" id="GO:0005254">
    <property type="term" value="F:chloride channel activity"/>
    <property type="evidence" value="ECO:0007669"/>
    <property type="project" value="InterPro"/>
</dbReference>
<evidence type="ECO:0000256" key="2">
    <source>
        <dbReference type="SAM" id="Phobius"/>
    </source>
</evidence>
<feature type="coiled-coil region" evidence="1">
    <location>
        <begin position="460"/>
        <end position="487"/>
    </location>
</feature>
<proteinExistence type="predicted"/>
<dbReference type="Pfam" id="PF01062">
    <property type="entry name" value="Bestrophin"/>
    <property type="match status" value="1"/>
</dbReference>
<gene>
    <name evidence="4" type="ORF">GTHE00462_LOCUS40233</name>
</gene>
<keyword evidence="2" id="KW-0812">Transmembrane</keyword>
<dbReference type="Pfam" id="PF00595">
    <property type="entry name" value="PDZ"/>
    <property type="match status" value="1"/>
</dbReference>
<organism evidence="4">
    <name type="scientific">Guillardia theta</name>
    <name type="common">Cryptophyte</name>
    <name type="synonym">Cryptomonas phi</name>
    <dbReference type="NCBI Taxonomy" id="55529"/>
    <lineage>
        <taxon>Eukaryota</taxon>
        <taxon>Cryptophyceae</taxon>
        <taxon>Pyrenomonadales</taxon>
        <taxon>Geminigeraceae</taxon>
        <taxon>Guillardia</taxon>
    </lineage>
</organism>
<evidence type="ECO:0000256" key="1">
    <source>
        <dbReference type="SAM" id="Coils"/>
    </source>
</evidence>
<dbReference type="PROSITE" id="PS50106">
    <property type="entry name" value="PDZ"/>
    <property type="match status" value="1"/>
</dbReference>
<feature type="domain" description="PDZ" evidence="3">
    <location>
        <begin position="542"/>
        <end position="598"/>
    </location>
</feature>
<dbReference type="SUPFAM" id="SSF50156">
    <property type="entry name" value="PDZ domain-like"/>
    <property type="match status" value="1"/>
</dbReference>
<dbReference type="SMART" id="SM00228">
    <property type="entry name" value="PDZ"/>
    <property type="match status" value="1"/>
</dbReference>
<dbReference type="AlphaFoldDB" id="A0A7S4PPW9"/>
<evidence type="ECO:0000313" key="4">
    <source>
        <dbReference type="EMBL" id="CAE2342237.1"/>
    </source>
</evidence>
<sequence>MTLLKLPKGVKQNLVITQQYDEVKSTINLFHLQGTAVVIVAQAPSFWLLCISHWALYIARKYDTCNQTADPKCRGLEQMLADYPLSINDLGVITSLCTFLVVFYTGHCFARYSLIYGECLAIQGKLHNISLYLRTYYTYPTHRWSVLRYLLASHEIFYWSIRKRYYDWKKSQFVGSNPGSFEDLIERALIKKGLLLRQEAKTLQTYSGNVHKLLFSWSIVSLKRIMQTPVPEGEKGNPMLISEYEQTSLITNIKEEIVDMRAAIGKIDNSLLFPMPFQYYHIVNFCMKIELVLLAYAFLFINGGKGSLWSCFAFPLVTFLLLGLVEVANGMSDPFGEDEVDFNQPALVQVVYNDCRTLCDAPEEDFLEQLGSTKFNPARNADGTLNSNPVEMNGDHLQEQPQVKEPTWSQSDVQVILDEKEALEKELRRGGITKLTEQVQLLVLSMHGLVESQKESTKQQLVLIDQIQQLQEDVKRQEMEVRSLEGITGRMESVTSNQINRVTKLEELHAHTMQALEQSIHTMDRSMKAHDSTPVPSVTPPFGLVLSEQPMRGFKFVVDKVIPGSASDLGGLRQGDYIVGIDGSKANAMQIRELVQYINTKKSHAVMMFEVLPKDSNEVQTLWIHRDAAFARQSPIRTSFSQDESVGRYADAEYEKMMLDASNLSHARDS</sequence>
<dbReference type="EMBL" id="HBKN01051589">
    <property type="protein sequence ID" value="CAE2342237.1"/>
    <property type="molecule type" value="Transcribed_RNA"/>
</dbReference>
<keyword evidence="2" id="KW-1133">Transmembrane helix</keyword>
<dbReference type="InterPro" id="IPR001478">
    <property type="entry name" value="PDZ"/>
</dbReference>